<reference evidence="1" key="1">
    <citation type="submission" date="2020-08" db="EMBL/GenBank/DDBJ databases">
        <title>Food and environmental bacterial isolates.</title>
        <authorList>
            <person name="Richter L."/>
            <person name="Du Plessis E.M."/>
            <person name="Duvenage S."/>
            <person name="Allam M."/>
            <person name="Korsten L."/>
        </authorList>
    </citation>
    <scope>NUCLEOTIDE SEQUENCE</scope>
    <source>
        <strain evidence="1">UPMP2127</strain>
    </source>
</reference>
<dbReference type="AlphaFoldDB" id="A0AAW3WV32"/>
<name>A0AAW3WV32_SERFO</name>
<protein>
    <submittedName>
        <fullName evidence="1">DUF1870 family protein</fullName>
    </submittedName>
</protein>
<evidence type="ECO:0000313" key="1">
    <source>
        <dbReference type="EMBL" id="MBC3214599.1"/>
    </source>
</evidence>
<accession>A0AAW3WV32</accession>
<dbReference type="InterPro" id="IPR015060">
    <property type="entry name" value="Aca2_YdiL-like"/>
</dbReference>
<comment type="caution">
    <text evidence="1">The sequence shown here is derived from an EMBL/GenBank/DDBJ whole genome shotgun (WGS) entry which is preliminary data.</text>
</comment>
<evidence type="ECO:0000313" key="2">
    <source>
        <dbReference type="Proteomes" id="UP000659084"/>
    </source>
</evidence>
<organism evidence="1 2">
    <name type="scientific">Serratia fonticola</name>
    <dbReference type="NCBI Taxonomy" id="47917"/>
    <lineage>
        <taxon>Bacteria</taxon>
        <taxon>Pseudomonadati</taxon>
        <taxon>Pseudomonadota</taxon>
        <taxon>Gammaproteobacteria</taxon>
        <taxon>Enterobacterales</taxon>
        <taxon>Yersiniaceae</taxon>
        <taxon>Serratia</taxon>
    </lineage>
</organism>
<dbReference type="KEGG" id="sfg:AV650_28195"/>
<dbReference type="EMBL" id="JACNYO010000026">
    <property type="protein sequence ID" value="MBC3214599.1"/>
    <property type="molecule type" value="Genomic_DNA"/>
</dbReference>
<dbReference type="InterPro" id="IPR010982">
    <property type="entry name" value="Lambda_DNA-bd_dom_sf"/>
</dbReference>
<sequence length="117" mass="13415">MTNKELKALRQILALECSEAAEHIGQVTTRTWQRWEDGSRAVPDDVANEITDFATLRDNMTEDRFEEFRRKGERITLNFYMTVDEFEKATGKRNVVMWKITNSVAGECLSAGIANLI</sequence>
<dbReference type="Proteomes" id="UP000659084">
    <property type="component" value="Unassembled WGS sequence"/>
</dbReference>
<dbReference type="InterPro" id="IPR027910">
    <property type="entry name" value="YdiL_sf"/>
</dbReference>
<dbReference type="Pfam" id="PF08965">
    <property type="entry name" value="Aca2_YdiL"/>
    <property type="match status" value="1"/>
</dbReference>
<gene>
    <name evidence="1" type="ORF">H8J20_20880</name>
</gene>
<proteinExistence type="predicted"/>
<dbReference type="GO" id="GO:0003677">
    <property type="term" value="F:DNA binding"/>
    <property type="evidence" value="ECO:0007669"/>
    <property type="project" value="InterPro"/>
</dbReference>
<dbReference type="RefSeq" id="WP_059202155.1">
    <property type="nucleotide sequence ID" value="NZ_JACBIV010000020.1"/>
</dbReference>
<dbReference type="Gene3D" id="1.10.3100.10">
    <property type="entry name" value="Putative cytoplasmic protein"/>
    <property type="match status" value="1"/>
</dbReference>
<dbReference type="SUPFAM" id="SSF47413">
    <property type="entry name" value="lambda repressor-like DNA-binding domains"/>
    <property type="match status" value="1"/>
</dbReference>